<keyword evidence="1" id="KW-0472">Membrane</keyword>
<name>A0A7S0RT08_9CHLO</name>
<dbReference type="AlphaFoldDB" id="A0A7S0RT08"/>
<keyword evidence="1" id="KW-1133">Transmembrane helix</keyword>
<accession>A0A7S0RT08</accession>
<organism evidence="2">
    <name type="scientific">Chlamydomonas leiostraca</name>
    <dbReference type="NCBI Taxonomy" id="1034604"/>
    <lineage>
        <taxon>Eukaryota</taxon>
        <taxon>Viridiplantae</taxon>
        <taxon>Chlorophyta</taxon>
        <taxon>core chlorophytes</taxon>
        <taxon>Chlorophyceae</taxon>
        <taxon>CS clade</taxon>
        <taxon>Chlamydomonadales</taxon>
        <taxon>Chlamydomonadaceae</taxon>
        <taxon>Chlamydomonas</taxon>
    </lineage>
</organism>
<feature type="transmembrane region" description="Helical" evidence="1">
    <location>
        <begin position="7"/>
        <end position="34"/>
    </location>
</feature>
<reference evidence="2" key="1">
    <citation type="submission" date="2021-01" db="EMBL/GenBank/DDBJ databases">
        <authorList>
            <person name="Corre E."/>
            <person name="Pelletier E."/>
            <person name="Niang G."/>
            <person name="Scheremetjew M."/>
            <person name="Finn R."/>
            <person name="Kale V."/>
            <person name="Holt S."/>
            <person name="Cochrane G."/>
            <person name="Meng A."/>
            <person name="Brown T."/>
            <person name="Cohen L."/>
        </authorList>
    </citation>
    <scope>NUCLEOTIDE SEQUENCE</scope>
    <source>
        <strain evidence="2">SAG 11-49</strain>
    </source>
</reference>
<proteinExistence type="predicted"/>
<evidence type="ECO:0000256" key="1">
    <source>
        <dbReference type="SAM" id="Phobius"/>
    </source>
</evidence>
<sequence length="195" mass="21336">MAKGKVLVWSFWVCHCVLSVVYLGLAITSFSKLVPTTRLLVGEDSSWSSYRNSLLGACFLGFLVVACFLAFSLMVLTGSRFIKDAKLAYGIMLGAAINTAWFQLLAGLVLQTSDPLMAALQQGHIWDPAHYKVYQATFVFSYILCAEYIVAAVVLLFGRRHLGRAELLPLGGATPSLAADPDMARYYDISDKHSA</sequence>
<feature type="transmembrane region" description="Helical" evidence="1">
    <location>
        <begin position="54"/>
        <end position="76"/>
    </location>
</feature>
<protein>
    <submittedName>
        <fullName evidence="2">Uncharacterized protein</fullName>
    </submittedName>
</protein>
<feature type="transmembrane region" description="Helical" evidence="1">
    <location>
        <begin position="88"/>
        <end position="113"/>
    </location>
</feature>
<gene>
    <name evidence="2" type="ORF">CLEI1391_LOCUS13080</name>
</gene>
<feature type="transmembrane region" description="Helical" evidence="1">
    <location>
        <begin position="133"/>
        <end position="157"/>
    </location>
</feature>
<evidence type="ECO:0000313" key="2">
    <source>
        <dbReference type="EMBL" id="CAD8686753.1"/>
    </source>
</evidence>
<keyword evidence="1" id="KW-0812">Transmembrane</keyword>
<dbReference type="EMBL" id="HBFB01023161">
    <property type="protein sequence ID" value="CAD8686753.1"/>
    <property type="molecule type" value="Transcribed_RNA"/>
</dbReference>